<feature type="transmembrane region" description="Helical" evidence="2">
    <location>
        <begin position="94"/>
        <end position="112"/>
    </location>
</feature>
<keyword evidence="2" id="KW-1133">Transmembrane helix</keyword>
<reference evidence="3 4" key="1">
    <citation type="submission" date="2016-11" db="EMBL/GenBank/DDBJ databases">
        <authorList>
            <person name="Jaros S."/>
            <person name="Januszkiewicz K."/>
            <person name="Wedrychowicz H."/>
        </authorList>
    </citation>
    <scope>NUCLEOTIDE SEQUENCE [LARGE SCALE GENOMIC DNA]</scope>
    <source>
        <strain evidence="3 4">CGMCC 4.5723</strain>
    </source>
</reference>
<proteinExistence type="predicted"/>
<feature type="transmembrane region" description="Helical" evidence="2">
    <location>
        <begin position="124"/>
        <end position="143"/>
    </location>
</feature>
<feature type="region of interest" description="Disordered" evidence="1">
    <location>
        <begin position="1"/>
        <end position="35"/>
    </location>
</feature>
<keyword evidence="2" id="KW-0472">Membrane</keyword>
<name>A0A1M6GJK8_9ACTN</name>
<sequence length="178" mass="17756">MDFPDATSRPSSTAVPAPRPPSGGGVRGSAGPGPVRGPARTARWAVAAALWSLFYVASKVAYALDGRLGVTGGPRVAADSYAAYGPGEVAAAQWANAGVGLGAALLFALCALPSARRVPRRLSLPLLGGVAAVVLAGAVGMVVRDLSAGSGGTFFGLYCLVWGVLATGVTVGLARRRP</sequence>
<protein>
    <submittedName>
        <fullName evidence="3">Uncharacterized protein</fullName>
    </submittedName>
</protein>
<organism evidence="3 4">
    <name type="scientific">Nocardiopsis flavescens</name>
    <dbReference type="NCBI Taxonomy" id="758803"/>
    <lineage>
        <taxon>Bacteria</taxon>
        <taxon>Bacillati</taxon>
        <taxon>Actinomycetota</taxon>
        <taxon>Actinomycetes</taxon>
        <taxon>Streptosporangiales</taxon>
        <taxon>Nocardiopsidaceae</taxon>
        <taxon>Nocardiopsis</taxon>
    </lineage>
</organism>
<evidence type="ECO:0000256" key="1">
    <source>
        <dbReference type="SAM" id="MobiDB-lite"/>
    </source>
</evidence>
<dbReference type="RefSeq" id="WP_073377322.1">
    <property type="nucleotide sequence ID" value="NZ_FQZK01000003.1"/>
</dbReference>
<evidence type="ECO:0000256" key="2">
    <source>
        <dbReference type="SAM" id="Phobius"/>
    </source>
</evidence>
<accession>A0A1M6GJK8</accession>
<dbReference type="Proteomes" id="UP000184452">
    <property type="component" value="Unassembled WGS sequence"/>
</dbReference>
<keyword evidence="2" id="KW-0812">Transmembrane</keyword>
<keyword evidence="4" id="KW-1185">Reference proteome</keyword>
<evidence type="ECO:0000313" key="4">
    <source>
        <dbReference type="Proteomes" id="UP000184452"/>
    </source>
</evidence>
<evidence type="ECO:0000313" key="3">
    <source>
        <dbReference type="EMBL" id="SHJ10116.1"/>
    </source>
</evidence>
<feature type="transmembrane region" description="Helical" evidence="2">
    <location>
        <begin position="44"/>
        <end position="64"/>
    </location>
</feature>
<dbReference type="OrthoDB" id="3436943at2"/>
<feature type="transmembrane region" description="Helical" evidence="2">
    <location>
        <begin position="155"/>
        <end position="174"/>
    </location>
</feature>
<dbReference type="EMBL" id="FQZK01000003">
    <property type="protein sequence ID" value="SHJ10116.1"/>
    <property type="molecule type" value="Genomic_DNA"/>
</dbReference>
<gene>
    <name evidence="3" type="ORF">SAMN05421803_103436</name>
</gene>
<feature type="compositionally biased region" description="Gly residues" evidence="1">
    <location>
        <begin position="22"/>
        <end position="31"/>
    </location>
</feature>
<dbReference type="AlphaFoldDB" id="A0A1M6GJK8"/>